<accession>W7I456</accession>
<dbReference type="EMBL" id="KI966411">
    <property type="protein sequence ID" value="EWC47217.1"/>
    <property type="molecule type" value="Genomic_DNA"/>
</dbReference>
<sequence>MLPQHSRPTGYGTYNQPAIPQMMTSPFNTNFGPGGSNTGLLQMGTAPMGQPSEGPNIPLDVLAWLDLFKPNPKTQNAWPPFPDVPLKVQPQDLVLLAEEGPQLALQKLGKMFPMMPTKDIDKILPLLAKYVALQSNPFLKYEPDELPDPWREIFDTIYQEVRVELRAQRQGWSPVTEGPGGYMGMGNQ</sequence>
<name>W7I456_9PEZI</name>
<dbReference type="HOGENOM" id="CLU_1441031_0_0_1"/>
<keyword evidence="2" id="KW-1185">Reference proteome</keyword>
<reference evidence="1 2" key="1">
    <citation type="submission" date="2013-05" db="EMBL/GenBank/DDBJ databases">
        <title>Drechslerella stenobrocha genome reveals carnivorous origination and mechanical trapping mechanism of predatory fungi.</title>
        <authorList>
            <person name="Liu X."/>
            <person name="Zhang W."/>
            <person name="Liu K."/>
        </authorList>
    </citation>
    <scope>NUCLEOTIDE SEQUENCE [LARGE SCALE GENOMIC DNA]</scope>
    <source>
        <strain evidence="1 2">248</strain>
    </source>
</reference>
<proteinExistence type="predicted"/>
<evidence type="ECO:0000313" key="1">
    <source>
        <dbReference type="EMBL" id="EWC47217.1"/>
    </source>
</evidence>
<dbReference type="AlphaFoldDB" id="W7I456"/>
<protein>
    <submittedName>
        <fullName evidence="1">Uncharacterized protein</fullName>
    </submittedName>
</protein>
<gene>
    <name evidence="1" type="ORF">DRE_03336</name>
</gene>
<organism evidence="1 2">
    <name type="scientific">Drechslerella stenobrocha 248</name>
    <dbReference type="NCBI Taxonomy" id="1043628"/>
    <lineage>
        <taxon>Eukaryota</taxon>
        <taxon>Fungi</taxon>
        <taxon>Dikarya</taxon>
        <taxon>Ascomycota</taxon>
        <taxon>Pezizomycotina</taxon>
        <taxon>Orbiliomycetes</taxon>
        <taxon>Orbiliales</taxon>
        <taxon>Orbiliaceae</taxon>
        <taxon>Drechslerella</taxon>
    </lineage>
</organism>
<evidence type="ECO:0000313" key="2">
    <source>
        <dbReference type="Proteomes" id="UP000024837"/>
    </source>
</evidence>
<dbReference type="Proteomes" id="UP000024837">
    <property type="component" value="Unassembled WGS sequence"/>
</dbReference>